<feature type="transmembrane region" description="Helical" evidence="1">
    <location>
        <begin position="44"/>
        <end position="64"/>
    </location>
</feature>
<sequence>MWPNFNSLSRQFQLLVQVLCLCFPTLIVAIIYSLVEIFDVPHPVVIFVNINWQLSHGLHGLVYLRFNTQIRKEIFSLFGKTRFATVSSTHTAIVQTAKTGFSKISA</sequence>
<reference evidence="2 3" key="1">
    <citation type="submission" date="2014-03" db="EMBL/GenBank/DDBJ databases">
        <title>Draft genome of the hookworm Oesophagostomum dentatum.</title>
        <authorList>
            <person name="Mitreva M."/>
        </authorList>
    </citation>
    <scope>NUCLEOTIDE SEQUENCE [LARGE SCALE GENOMIC DNA]</scope>
    <source>
        <strain evidence="2 3">OD-Hann</strain>
    </source>
</reference>
<proteinExistence type="predicted"/>
<dbReference type="Proteomes" id="UP000053660">
    <property type="component" value="Unassembled WGS sequence"/>
</dbReference>
<dbReference type="PANTHER" id="PTHR23021:SF11">
    <property type="entry name" value="SERPENTINE RECEPTOR, CLASS T"/>
    <property type="match status" value="1"/>
</dbReference>
<dbReference type="EMBL" id="KN604460">
    <property type="protein sequence ID" value="KHJ79556.1"/>
    <property type="molecule type" value="Genomic_DNA"/>
</dbReference>
<dbReference type="SUPFAM" id="SSF81321">
    <property type="entry name" value="Family A G protein-coupled receptor-like"/>
    <property type="match status" value="1"/>
</dbReference>
<organism evidence="2 3">
    <name type="scientific">Oesophagostomum dentatum</name>
    <name type="common">Nodular worm</name>
    <dbReference type="NCBI Taxonomy" id="61180"/>
    <lineage>
        <taxon>Eukaryota</taxon>
        <taxon>Metazoa</taxon>
        <taxon>Ecdysozoa</taxon>
        <taxon>Nematoda</taxon>
        <taxon>Chromadorea</taxon>
        <taxon>Rhabditida</taxon>
        <taxon>Rhabditina</taxon>
        <taxon>Rhabditomorpha</taxon>
        <taxon>Strongyloidea</taxon>
        <taxon>Strongylidae</taxon>
        <taxon>Oesophagostomum</taxon>
    </lineage>
</organism>
<evidence type="ECO:0000313" key="3">
    <source>
        <dbReference type="Proteomes" id="UP000053660"/>
    </source>
</evidence>
<keyword evidence="1" id="KW-0472">Membrane</keyword>
<evidence type="ECO:0000313" key="2">
    <source>
        <dbReference type="EMBL" id="KHJ79556.1"/>
    </source>
</evidence>
<evidence type="ECO:0000256" key="1">
    <source>
        <dbReference type="SAM" id="Phobius"/>
    </source>
</evidence>
<dbReference type="Pfam" id="PF10321">
    <property type="entry name" value="7TM_GPCR_Srt"/>
    <property type="match status" value="1"/>
</dbReference>
<evidence type="ECO:0008006" key="4">
    <source>
        <dbReference type="Google" id="ProtNLM"/>
    </source>
</evidence>
<protein>
    <recommendedName>
        <fullName evidence="4">7TM GPCR serpentine receptor class x (Srx) domain-containing protein</fullName>
    </recommendedName>
</protein>
<keyword evidence="1" id="KW-0812">Transmembrane</keyword>
<keyword evidence="1" id="KW-1133">Transmembrane helix</keyword>
<feature type="transmembrane region" description="Helical" evidence="1">
    <location>
        <begin position="12"/>
        <end position="32"/>
    </location>
</feature>
<dbReference type="PANTHER" id="PTHR23021">
    <property type="entry name" value="SERPENTINE RECEPTOR, CLASS T"/>
    <property type="match status" value="1"/>
</dbReference>
<keyword evidence="3" id="KW-1185">Reference proteome</keyword>
<accession>A0A0B1S6N8</accession>
<dbReference type="OrthoDB" id="5873245at2759"/>
<gene>
    <name evidence="2" type="ORF">OESDEN_20794</name>
</gene>
<name>A0A0B1S6N8_OESDE</name>
<dbReference type="InterPro" id="IPR019425">
    <property type="entry name" value="7TM_GPCR_serpentine_rcpt_Srt"/>
</dbReference>
<dbReference type="AlphaFoldDB" id="A0A0B1S6N8"/>